<gene>
    <name evidence="8" type="ORF">ETSY1_16470</name>
</gene>
<dbReference type="PANTHER" id="PTHR42718:SF9">
    <property type="entry name" value="MAJOR FACILITATOR SUPERFAMILY MULTIDRUG TRANSPORTER MFSC"/>
    <property type="match status" value="1"/>
</dbReference>
<dbReference type="HOGENOM" id="CLU_1607833_0_0_7"/>
<keyword evidence="5 6" id="KW-0472">Membrane</keyword>
<name>W4LM21_ENTF1</name>
<organism evidence="8 9">
    <name type="scientific">Entotheonella factor</name>
    <dbReference type="NCBI Taxonomy" id="1429438"/>
    <lineage>
        <taxon>Bacteria</taxon>
        <taxon>Pseudomonadati</taxon>
        <taxon>Nitrospinota/Tectimicrobiota group</taxon>
        <taxon>Candidatus Tectimicrobiota</taxon>
        <taxon>Candidatus Entotheonellia</taxon>
        <taxon>Candidatus Entotheonellales</taxon>
        <taxon>Candidatus Entotheonellaceae</taxon>
        <taxon>Candidatus Entotheonella</taxon>
    </lineage>
</organism>
<evidence type="ECO:0000313" key="9">
    <source>
        <dbReference type="Proteomes" id="UP000019141"/>
    </source>
</evidence>
<evidence type="ECO:0000256" key="1">
    <source>
        <dbReference type="ARBA" id="ARBA00004141"/>
    </source>
</evidence>
<dbReference type="Pfam" id="PF07690">
    <property type="entry name" value="MFS_1"/>
    <property type="match status" value="1"/>
</dbReference>
<evidence type="ECO:0000259" key="7">
    <source>
        <dbReference type="PROSITE" id="PS50850"/>
    </source>
</evidence>
<dbReference type="PROSITE" id="PS50850">
    <property type="entry name" value="MFS"/>
    <property type="match status" value="1"/>
</dbReference>
<evidence type="ECO:0000256" key="4">
    <source>
        <dbReference type="ARBA" id="ARBA00022989"/>
    </source>
</evidence>
<dbReference type="InterPro" id="IPR020846">
    <property type="entry name" value="MFS_dom"/>
</dbReference>
<protein>
    <recommendedName>
        <fullName evidence="7">Major facilitator superfamily (MFS) profile domain-containing protein</fullName>
    </recommendedName>
</protein>
<dbReference type="GO" id="GO:0016020">
    <property type="term" value="C:membrane"/>
    <property type="evidence" value="ECO:0007669"/>
    <property type="project" value="UniProtKB-SubCell"/>
</dbReference>
<comment type="caution">
    <text evidence="8">The sequence shown here is derived from an EMBL/GenBank/DDBJ whole genome shotgun (WGS) entry which is preliminary data.</text>
</comment>
<reference evidence="8 9" key="1">
    <citation type="journal article" date="2014" name="Nature">
        <title>An environmental bacterial taxon with a large and distinct metabolic repertoire.</title>
        <authorList>
            <person name="Wilson M.C."/>
            <person name="Mori T."/>
            <person name="Ruckert C."/>
            <person name="Uria A.R."/>
            <person name="Helf M.J."/>
            <person name="Takada K."/>
            <person name="Gernert C."/>
            <person name="Steffens U.A."/>
            <person name="Heycke N."/>
            <person name="Schmitt S."/>
            <person name="Rinke C."/>
            <person name="Helfrich E.J."/>
            <person name="Brachmann A.O."/>
            <person name="Gurgui C."/>
            <person name="Wakimoto T."/>
            <person name="Kracht M."/>
            <person name="Crusemann M."/>
            <person name="Hentschel U."/>
            <person name="Abe I."/>
            <person name="Matsunaga S."/>
            <person name="Kalinowski J."/>
            <person name="Takeyama H."/>
            <person name="Piel J."/>
        </authorList>
    </citation>
    <scope>NUCLEOTIDE SEQUENCE [LARGE SCALE GENOMIC DNA]</scope>
    <source>
        <strain evidence="9">TSY1</strain>
    </source>
</reference>
<evidence type="ECO:0000256" key="6">
    <source>
        <dbReference type="SAM" id="Phobius"/>
    </source>
</evidence>
<dbReference type="Proteomes" id="UP000019141">
    <property type="component" value="Unassembled WGS sequence"/>
</dbReference>
<proteinExistence type="predicted"/>
<evidence type="ECO:0000256" key="3">
    <source>
        <dbReference type="ARBA" id="ARBA00022692"/>
    </source>
</evidence>
<accession>W4LM21</accession>
<dbReference type="PANTHER" id="PTHR42718">
    <property type="entry name" value="MAJOR FACILITATOR SUPERFAMILY MULTIDRUG TRANSPORTER MFSC"/>
    <property type="match status" value="1"/>
</dbReference>
<dbReference type="AlphaFoldDB" id="W4LM21"/>
<keyword evidence="2" id="KW-0813">Transport</keyword>
<evidence type="ECO:0000313" key="8">
    <source>
        <dbReference type="EMBL" id="ETW99027.1"/>
    </source>
</evidence>
<comment type="subcellular location">
    <subcellularLocation>
        <location evidence="1">Membrane</location>
        <topology evidence="1">Multi-pass membrane protein</topology>
    </subcellularLocation>
</comment>
<feature type="transmembrane region" description="Helical" evidence="6">
    <location>
        <begin position="104"/>
        <end position="125"/>
    </location>
</feature>
<evidence type="ECO:0000256" key="2">
    <source>
        <dbReference type="ARBA" id="ARBA00022448"/>
    </source>
</evidence>
<dbReference type="InterPro" id="IPR036259">
    <property type="entry name" value="MFS_trans_sf"/>
</dbReference>
<keyword evidence="3 6" id="KW-0812">Transmembrane</keyword>
<feature type="transmembrane region" description="Helical" evidence="6">
    <location>
        <begin position="41"/>
        <end position="61"/>
    </location>
</feature>
<dbReference type="PRINTS" id="PR01036">
    <property type="entry name" value="TCRTETB"/>
</dbReference>
<evidence type="ECO:0000256" key="5">
    <source>
        <dbReference type="ARBA" id="ARBA00023136"/>
    </source>
</evidence>
<dbReference type="EMBL" id="AZHW01000489">
    <property type="protein sequence ID" value="ETW99027.1"/>
    <property type="molecule type" value="Genomic_DNA"/>
</dbReference>
<feature type="transmembrane region" description="Helical" evidence="6">
    <location>
        <begin position="6"/>
        <end position="29"/>
    </location>
</feature>
<dbReference type="InterPro" id="IPR011701">
    <property type="entry name" value="MFS"/>
</dbReference>
<dbReference type="PATRIC" id="fig|1429438.4.peg.3248"/>
<feature type="transmembrane region" description="Helical" evidence="6">
    <location>
        <begin position="73"/>
        <end position="97"/>
    </location>
</feature>
<dbReference type="GO" id="GO:0022857">
    <property type="term" value="F:transmembrane transporter activity"/>
    <property type="evidence" value="ECO:0007669"/>
    <property type="project" value="InterPro"/>
</dbReference>
<feature type="domain" description="Major facilitator superfamily (MFS) profile" evidence="7">
    <location>
        <begin position="1"/>
        <end position="165"/>
    </location>
</feature>
<dbReference type="Gene3D" id="1.20.1720.10">
    <property type="entry name" value="Multidrug resistance protein D"/>
    <property type="match status" value="1"/>
</dbReference>
<sequence>MAPPPAWAISMAIILGSMTTSIMGGTINVALPTMMTIQSMVAFRIIQAMGAGYLFPLAMTIMHETFPPQERGFAMGIFTAGISIGPAIGPWLGGYLIEHLSWRAIFYMNLPIGLAALLVATATLPAGGRRQPGTIDLLGLVTLAAFIVSFLLAVSQARDYGWSDA</sequence>
<keyword evidence="4 6" id="KW-1133">Transmembrane helix</keyword>
<keyword evidence="9" id="KW-1185">Reference proteome</keyword>
<dbReference type="SUPFAM" id="SSF103473">
    <property type="entry name" value="MFS general substrate transporter"/>
    <property type="match status" value="1"/>
</dbReference>
<feature type="transmembrane region" description="Helical" evidence="6">
    <location>
        <begin position="137"/>
        <end position="154"/>
    </location>
</feature>